<evidence type="ECO:0000313" key="2">
    <source>
        <dbReference type="EMBL" id="ARP99720.1"/>
    </source>
</evidence>
<dbReference type="Gene3D" id="3.10.450.50">
    <property type="match status" value="1"/>
</dbReference>
<keyword evidence="3" id="KW-1185">Reference proteome</keyword>
<gene>
    <name evidence="2" type="ORF">CAK95_11935</name>
</gene>
<dbReference type="KEGG" id="psin:CAK95_11935"/>
<dbReference type="EMBL" id="CP021112">
    <property type="protein sequence ID" value="ARP99720.1"/>
    <property type="molecule type" value="Genomic_DNA"/>
</dbReference>
<dbReference type="InterPro" id="IPR037401">
    <property type="entry name" value="SnoaL-like"/>
</dbReference>
<dbReference type="OrthoDB" id="4945579at2"/>
<dbReference type="Pfam" id="PF12680">
    <property type="entry name" value="SnoaL_2"/>
    <property type="match status" value="1"/>
</dbReference>
<name>A0A1W6ZRH6_9HYPH</name>
<evidence type="ECO:0000313" key="3">
    <source>
        <dbReference type="Proteomes" id="UP000194137"/>
    </source>
</evidence>
<sequence>MPQRSRADVVRSYFAAFINKDRVVVENALSKDFTFTSPYDDAIDRVEYFARCWPNSERIRDAAIERISEHGDGAFVTYKLTMDDGRSFRNTEFITFDGDQIKAVDVYFGATYKEGRFVAQKPN</sequence>
<dbReference type="AlphaFoldDB" id="A0A1W6ZRH6"/>
<dbReference type="Proteomes" id="UP000194137">
    <property type="component" value="Chromosome"/>
</dbReference>
<dbReference type="STRING" id="1235591.CAK95_11935"/>
<evidence type="ECO:0000259" key="1">
    <source>
        <dbReference type="Pfam" id="PF12680"/>
    </source>
</evidence>
<organism evidence="2 3">
    <name type="scientific">Pseudorhodoplanes sinuspersici</name>
    <dbReference type="NCBI Taxonomy" id="1235591"/>
    <lineage>
        <taxon>Bacteria</taxon>
        <taxon>Pseudomonadati</taxon>
        <taxon>Pseudomonadota</taxon>
        <taxon>Alphaproteobacteria</taxon>
        <taxon>Hyphomicrobiales</taxon>
        <taxon>Pseudorhodoplanes</taxon>
    </lineage>
</organism>
<reference evidence="2 3" key="1">
    <citation type="submission" date="2017-05" db="EMBL/GenBank/DDBJ databases">
        <title>Full genome sequence of Pseudorhodoplanes sinuspersici.</title>
        <authorList>
            <person name="Dastgheib S.M.M."/>
            <person name="Shavandi M."/>
            <person name="Tirandaz H."/>
        </authorList>
    </citation>
    <scope>NUCLEOTIDE SEQUENCE [LARGE SCALE GENOMIC DNA]</scope>
    <source>
        <strain evidence="2 3">RIPI110</strain>
    </source>
</reference>
<protein>
    <submittedName>
        <fullName evidence="2">DUF4440 domain-containing protein</fullName>
    </submittedName>
</protein>
<feature type="domain" description="SnoaL-like" evidence="1">
    <location>
        <begin position="10"/>
        <end position="102"/>
    </location>
</feature>
<dbReference type="RefSeq" id="WP_086088127.1">
    <property type="nucleotide sequence ID" value="NZ_CP021112.1"/>
</dbReference>
<proteinExistence type="predicted"/>
<dbReference type="InterPro" id="IPR032710">
    <property type="entry name" value="NTF2-like_dom_sf"/>
</dbReference>
<dbReference type="SUPFAM" id="SSF54427">
    <property type="entry name" value="NTF2-like"/>
    <property type="match status" value="1"/>
</dbReference>
<accession>A0A1W6ZRH6</accession>